<keyword evidence="2" id="KW-0732">Signal</keyword>
<evidence type="ECO:0000313" key="4">
    <source>
        <dbReference type="Proteomes" id="UP000016933"/>
    </source>
</evidence>
<feature type="compositionally biased region" description="Low complexity" evidence="1">
    <location>
        <begin position="297"/>
        <end position="312"/>
    </location>
</feature>
<gene>
    <name evidence="3" type="ORF">DOTSEDRAFT_26332</name>
</gene>
<feature type="compositionally biased region" description="Polar residues" evidence="1">
    <location>
        <begin position="172"/>
        <end position="184"/>
    </location>
</feature>
<organism evidence="3 4">
    <name type="scientific">Dothistroma septosporum (strain NZE10 / CBS 128990)</name>
    <name type="common">Red band needle blight fungus</name>
    <name type="synonym">Mycosphaerella pini</name>
    <dbReference type="NCBI Taxonomy" id="675120"/>
    <lineage>
        <taxon>Eukaryota</taxon>
        <taxon>Fungi</taxon>
        <taxon>Dikarya</taxon>
        <taxon>Ascomycota</taxon>
        <taxon>Pezizomycotina</taxon>
        <taxon>Dothideomycetes</taxon>
        <taxon>Dothideomycetidae</taxon>
        <taxon>Mycosphaerellales</taxon>
        <taxon>Mycosphaerellaceae</taxon>
        <taxon>Dothistroma</taxon>
    </lineage>
</organism>
<evidence type="ECO:0000256" key="2">
    <source>
        <dbReference type="SAM" id="SignalP"/>
    </source>
</evidence>
<feature type="region of interest" description="Disordered" evidence="1">
    <location>
        <begin position="165"/>
        <end position="190"/>
    </location>
</feature>
<dbReference type="Proteomes" id="UP000016933">
    <property type="component" value="Unassembled WGS sequence"/>
</dbReference>
<keyword evidence="4" id="KW-1185">Reference proteome</keyword>
<evidence type="ECO:0000256" key="1">
    <source>
        <dbReference type="SAM" id="MobiDB-lite"/>
    </source>
</evidence>
<feature type="region of interest" description="Disordered" evidence="1">
    <location>
        <begin position="297"/>
        <end position="317"/>
    </location>
</feature>
<dbReference type="EMBL" id="KB446541">
    <property type="protein sequence ID" value="EME42785.1"/>
    <property type="molecule type" value="Genomic_DNA"/>
</dbReference>
<dbReference type="HOGENOM" id="CLU_508074_0_0_1"/>
<sequence>MWSTLIAGFVCAAIGSGAPTAVNSTMCRSGHSFQANGMIYCLPSADTKSHSDLATSYKCPHGWELEEYRGYVGCCQYVEGGVRCFVHHHVPTSSPGHKRDELKETAAMKSGLQRDGQAAHIDLSGPDGCPHGWDFLKAGVYGLCCSKTKKSGRCFVHGSKRAVPSELDHTEPQATPNETPGLSSTHRDTDMNATTDRCPLTLWINDKVFCCPRYINAFSDCHEIHNKLSGSTAVRRADIQEAVGTTPEVPAGQAVHMPLTERTVCPPTWELIEWPSELMCCPRAPFSADRCFKPQQRLTRSTGSEGSTLEGSDAMAPNLPKSTLGECALTGDVFVLHEVDYCCPREGKVSTRMCRIIRDNAAFSAEIKRAESEDTTATTLCDDLRFKCTTLFSPATLSPLDTTQSTSQDLNVARSAALAPDRQCPSNWQTFLQGTHTFCCPGAVRNVGLDAASMRKAFCCIGVEKKPGESGSQGCKGDVLLIDPDYDEKVNAAARKLGLRGRDVDLVEGGQAETGVVGGDGCAHEEVEEVELGRSR</sequence>
<evidence type="ECO:0000313" key="3">
    <source>
        <dbReference type="EMBL" id="EME42785.1"/>
    </source>
</evidence>
<feature type="chain" id="PRO_5004109473" evidence="2">
    <location>
        <begin position="18"/>
        <end position="536"/>
    </location>
</feature>
<reference evidence="3 4" key="2">
    <citation type="journal article" date="2012" name="PLoS Pathog.">
        <title>Diverse lifestyles and strategies of plant pathogenesis encoded in the genomes of eighteen Dothideomycetes fungi.</title>
        <authorList>
            <person name="Ohm R.A."/>
            <person name="Feau N."/>
            <person name="Henrissat B."/>
            <person name="Schoch C.L."/>
            <person name="Horwitz B.A."/>
            <person name="Barry K.W."/>
            <person name="Condon B.J."/>
            <person name="Copeland A.C."/>
            <person name="Dhillon B."/>
            <person name="Glaser F."/>
            <person name="Hesse C.N."/>
            <person name="Kosti I."/>
            <person name="LaButti K."/>
            <person name="Lindquist E.A."/>
            <person name="Lucas S."/>
            <person name="Salamov A.A."/>
            <person name="Bradshaw R.E."/>
            <person name="Ciuffetti L."/>
            <person name="Hamelin R.C."/>
            <person name="Kema G.H.J."/>
            <person name="Lawrence C."/>
            <person name="Scott J.A."/>
            <person name="Spatafora J.W."/>
            <person name="Turgeon B.G."/>
            <person name="de Wit P.J.G.M."/>
            <person name="Zhong S."/>
            <person name="Goodwin S.B."/>
            <person name="Grigoriev I.V."/>
        </authorList>
    </citation>
    <scope>NUCLEOTIDE SEQUENCE [LARGE SCALE GENOMIC DNA]</scope>
    <source>
        <strain evidence="4">NZE10 / CBS 128990</strain>
    </source>
</reference>
<protein>
    <submittedName>
        <fullName evidence="3">Uncharacterized protein</fullName>
    </submittedName>
</protein>
<feature type="signal peptide" evidence="2">
    <location>
        <begin position="1"/>
        <end position="17"/>
    </location>
</feature>
<reference evidence="4" key="1">
    <citation type="journal article" date="2012" name="PLoS Genet.">
        <title>The genomes of the fungal plant pathogens Cladosporium fulvum and Dothistroma septosporum reveal adaptation to different hosts and lifestyles but also signatures of common ancestry.</title>
        <authorList>
            <person name="de Wit P.J.G.M."/>
            <person name="van der Burgt A."/>
            <person name="Oekmen B."/>
            <person name="Stergiopoulos I."/>
            <person name="Abd-Elsalam K.A."/>
            <person name="Aerts A.L."/>
            <person name="Bahkali A.H."/>
            <person name="Beenen H.G."/>
            <person name="Chettri P."/>
            <person name="Cox M.P."/>
            <person name="Datema E."/>
            <person name="de Vries R.P."/>
            <person name="Dhillon B."/>
            <person name="Ganley A.R."/>
            <person name="Griffiths S.A."/>
            <person name="Guo Y."/>
            <person name="Hamelin R.C."/>
            <person name="Henrissat B."/>
            <person name="Kabir M.S."/>
            <person name="Jashni M.K."/>
            <person name="Kema G."/>
            <person name="Klaubauf S."/>
            <person name="Lapidus A."/>
            <person name="Levasseur A."/>
            <person name="Lindquist E."/>
            <person name="Mehrabi R."/>
            <person name="Ohm R.A."/>
            <person name="Owen T.J."/>
            <person name="Salamov A."/>
            <person name="Schwelm A."/>
            <person name="Schijlen E."/>
            <person name="Sun H."/>
            <person name="van den Burg H.A."/>
            <person name="van Ham R.C.H.J."/>
            <person name="Zhang S."/>
            <person name="Goodwin S.B."/>
            <person name="Grigoriev I.V."/>
            <person name="Collemare J."/>
            <person name="Bradshaw R.E."/>
        </authorList>
    </citation>
    <scope>NUCLEOTIDE SEQUENCE [LARGE SCALE GENOMIC DNA]</scope>
    <source>
        <strain evidence="4">NZE10 / CBS 128990</strain>
    </source>
</reference>
<proteinExistence type="predicted"/>
<name>N1PMQ8_DOTSN</name>
<dbReference type="AlphaFoldDB" id="N1PMQ8"/>
<accession>N1PMQ8</accession>